<dbReference type="PANTHER" id="PTHR33362:SF4">
    <property type="entry name" value="2,3-DIKETO-L-GULONATE TRAP TRANSPORTER LARGE PERMEASE PROTEIN YIAN"/>
    <property type="match status" value="1"/>
</dbReference>
<dbReference type="GO" id="GO:0005886">
    <property type="term" value="C:plasma membrane"/>
    <property type="evidence" value="ECO:0007669"/>
    <property type="project" value="UniProtKB-SubCell"/>
</dbReference>
<feature type="transmembrane region" description="Helical" evidence="7">
    <location>
        <begin position="269"/>
        <end position="295"/>
    </location>
</feature>
<dbReference type="GO" id="GO:0022857">
    <property type="term" value="F:transmembrane transporter activity"/>
    <property type="evidence" value="ECO:0007669"/>
    <property type="project" value="UniProtKB-UniRule"/>
</dbReference>
<comment type="caution">
    <text evidence="7">Lacks conserved residue(s) required for the propagation of feature annotation.</text>
</comment>
<feature type="transmembrane region" description="Helical" evidence="7">
    <location>
        <begin position="213"/>
        <end position="235"/>
    </location>
</feature>
<dbReference type="OrthoDB" id="9777699at2"/>
<keyword evidence="2" id="KW-1003">Cell membrane</keyword>
<reference evidence="9 10" key="1">
    <citation type="submission" date="2018-08" db="EMBL/GenBank/DDBJ databases">
        <title>Achromobacter xylosoxidans Genome sequencing and assembly.</title>
        <authorList>
            <person name="Wang R."/>
            <person name="Rensing C."/>
            <person name="Li Y."/>
        </authorList>
    </citation>
    <scope>NUCLEOTIDE SEQUENCE [LARGE SCALE GENOMIC DNA]</scope>
    <source>
        <strain evidence="9 10">GD003A</strain>
    </source>
</reference>
<comment type="subcellular location">
    <subcellularLocation>
        <location evidence="1 7">Cell inner membrane</location>
        <topology evidence="1 7">Multi-pass membrane protein</topology>
    </subcellularLocation>
</comment>
<dbReference type="PANTHER" id="PTHR33362">
    <property type="entry name" value="SIALIC ACID TRAP TRANSPORTER PERMEASE PROTEIN SIAT-RELATED"/>
    <property type="match status" value="1"/>
</dbReference>
<evidence type="ECO:0000256" key="1">
    <source>
        <dbReference type="ARBA" id="ARBA00004429"/>
    </source>
</evidence>
<dbReference type="InterPro" id="IPR004681">
    <property type="entry name" value="TRAP_DctM"/>
</dbReference>
<keyword evidence="6 7" id="KW-0472">Membrane</keyword>
<comment type="caution">
    <text evidence="9">The sequence shown here is derived from an EMBL/GenBank/DDBJ whole genome shotgun (WGS) entry which is preliminary data.</text>
</comment>
<evidence type="ECO:0000313" key="9">
    <source>
        <dbReference type="EMBL" id="RPJ90181.1"/>
    </source>
</evidence>
<dbReference type="InterPro" id="IPR010656">
    <property type="entry name" value="DctM"/>
</dbReference>
<comment type="subunit">
    <text evidence="7">The complex comprises the extracytoplasmic solute receptor protein and the two transmembrane proteins.</text>
</comment>
<dbReference type="Pfam" id="PF06808">
    <property type="entry name" value="DctM"/>
    <property type="match status" value="1"/>
</dbReference>
<organism evidence="9 10">
    <name type="scientific">Alcaligenes xylosoxydans xylosoxydans</name>
    <name type="common">Achromobacter xylosoxidans</name>
    <dbReference type="NCBI Taxonomy" id="85698"/>
    <lineage>
        <taxon>Bacteria</taxon>
        <taxon>Pseudomonadati</taxon>
        <taxon>Pseudomonadota</taxon>
        <taxon>Betaproteobacteria</taxon>
        <taxon>Burkholderiales</taxon>
        <taxon>Alcaligenaceae</taxon>
        <taxon>Achromobacter</taxon>
    </lineage>
</organism>
<dbReference type="RefSeq" id="WP_118933329.1">
    <property type="nucleotide sequence ID" value="NZ_CP061008.1"/>
</dbReference>
<protein>
    <recommendedName>
        <fullName evidence="7">TRAP transporter large permease protein</fullName>
    </recommendedName>
</protein>
<dbReference type="Proteomes" id="UP000285324">
    <property type="component" value="Unassembled WGS sequence"/>
</dbReference>
<dbReference type="EMBL" id="QVXO01000030">
    <property type="protein sequence ID" value="RPJ90181.1"/>
    <property type="molecule type" value="Genomic_DNA"/>
</dbReference>
<keyword evidence="5 7" id="KW-1133">Transmembrane helix</keyword>
<proteinExistence type="inferred from homology"/>
<feature type="domain" description="TRAP C4-dicarboxylate transport system permease DctM subunit" evidence="8">
    <location>
        <begin position="7"/>
        <end position="417"/>
    </location>
</feature>
<feature type="transmembrane region" description="Helical" evidence="7">
    <location>
        <begin position="138"/>
        <end position="159"/>
    </location>
</feature>
<keyword evidence="3 7" id="KW-0997">Cell inner membrane</keyword>
<accession>A0A424WAI9</accession>
<feature type="transmembrane region" description="Helical" evidence="7">
    <location>
        <begin position="78"/>
        <end position="98"/>
    </location>
</feature>
<evidence type="ECO:0000256" key="7">
    <source>
        <dbReference type="RuleBase" id="RU369079"/>
    </source>
</evidence>
<keyword evidence="7" id="KW-0813">Transport</keyword>
<feature type="transmembrane region" description="Helical" evidence="7">
    <location>
        <begin position="397"/>
        <end position="418"/>
    </location>
</feature>
<evidence type="ECO:0000259" key="8">
    <source>
        <dbReference type="Pfam" id="PF06808"/>
    </source>
</evidence>
<comment type="similarity">
    <text evidence="7">Belongs to the TRAP transporter large permease family.</text>
</comment>
<dbReference type="NCBIfam" id="TIGR00786">
    <property type="entry name" value="dctM"/>
    <property type="match status" value="1"/>
</dbReference>
<dbReference type="AlphaFoldDB" id="A0A424WAI9"/>
<feature type="transmembrane region" description="Helical" evidence="7">
    <location>
        <begin position="47"/>
        <end position="66"/>
    </location>
</feature>
<name>A0A424WAI9_ALCXX</name>
<keyword evidence="4 7" id="KW-0812">Transmembrane</keyword>
<feature type="transmembrane region" description="Helical" evidence="7">
    <location>
        <begin position="171"/>
        <end position="192"/>
    </location>
</feature>
<feature type="transmembrane region" description="Helical" evidence="7">
    <location>
        <begin position="241"/>
        <end position="257"/>
    </location>
</feature>
<gene>
    <name evidence="9" type="ORF">DY367_19240</name>
</gene>
<feature type="transmembrane region" description="Helical" evidence="7">
    <location>
        <begin position="315"/>
        <end position="344"/>
    </location>
</feature>
<evidence type="ECO:0000256" key="6">
    <source>
        <dbReference type="ARBA" id="ARBA00023136"/>
    </source>
</evidence>
<evidence type="ECO:0000256" key="5">
    <source>
        <dbReference type="ARBA" id="ARBA00022989"/>
    </source>
</evidence>
<sequence>MILTVFLLVLLGLIALGMPIAFALLLSAIAMMFQLDFFDTQILAQNMLSGANSFTLMAVPLFMLAGELMNAGGISRRIVNLASTFVGHIQGGLGYVAIFASVLLAALSGSAVADAAALGSLLIPMLRERGYDAGQASGLIAAGGIIAPIIPPSISFIIFGVATNVSITKLFFAGIAPGLMMGLTLVAVWTWVARKHGSIKPSPREPWSKRWKALRESLWALMLPVIIIGGLRGGIFTPTEAAVVAAVYALLVSLFVYREISVRDLAPLFINAASTTAIVMFLVAAAMVSSYMITLADMPQDLIALLEPVLDQPKLLMFALLVLLTLVGTVMDLTPTILILAPVLMPVVTKAGIDPVYFGVMFVMVGCVGLLTPPVGTVLNVVCGVARINMETICRGVWRYVVAYTLLLVLLVIFPELITVPARWMH</sequence>
<evidence type="ECO:0000256" key="4">
    <source>
        <dbReference type="ARBA" id="ARBA00022692"/>
    </source>
</evidence>
<feature type="transmembrane region" description="Helical" evidence="7">
    <location>
        <begin position="356"/>
        <end position="377"/>
    </location>
</feature>
<evidence type="ECO:0000313" key="10">
    <source>
        <dbReference type="Proteomes" id="UP000285324"/>
    </source>
</evidence>
<dbReference type="PIRSF" id="PIRSF006066">
    <property type="entry name" value="HI0050"/>
    <property type="match status" value="1"/>
</dbReference>
<evidence type="ECO:0000256" key="3">
    <source>
        <dbReference type="ARBA" id="ARBA00022519"/>
    </source>
</evidence>
<comment type="function">
    <text evidence="7">Part of the tripartite ATP-independent periplasmic (TRAP) transport system.</text>
</comment>
<evidence type="ECO:0000256" key="2">
    <source>
        <dbReference type="ARBA" id="ARBA00022475"/>
    </source>
</evidence>